<protein>
    <submittedName>
        <fullName evidence="1">LuxR family transcriptional regulator</fullName>
    </submittedName>
</protein>
<dbReference type="EMBL" id="JBHTLK010000118">
    <property type="protein sequence ID" value="MFD1149709.1"/>
    <property type="molecule type" value="Genomic_DNA"/>
</dbReference>
<reference evidence="2" key="1">
    <citation type="journal article" date="2019" name="Int. J. Syst. Evol. Microbiol.">
        <title>The Global Catalogue of Microorganisms (GCM) 10K type strain sequencing project: providing services to taxonomists for standard genome sequencing and annotation.</title>
        <authorList>
            <consortium name="The Broad Institute Genomics Platform"/>
            <consortium name="The Broad Institute Genome Sequencing Center for Infectious Disease"/>
            <person name="Wu L."/>
            <person name="Ma J."/>
        </authorList>
    </citation>
    <scope>NUCLEOTIDE SEQUENCE [LARGE SCALE GENOMIC DNA]</scope>
    <source>
        <strain evidence="2">CCUG 60214</strain>
    </source>
</reference>
<evidence type="ECO:0000313" key="1">
    <source>
        <dbReference type="EMBL" id="MFD1149709.1"/>
    </source>
</evidence>
<proteinExistence type="predicted"/>
<keyword evidence="2" id="KW-1185">Reference proteome</keyword>
<feature type="non-terminal residue" evidence="1">
    <location>
        <position position="216"/>
    </location>
</feature>
<accession>A0ABW3QXZ2</accession>
<gene>
    <name evidence="1" type="ORF">ACFQ3T_21460</name>
</gene>
<comment type="caution">
    <text evidence="1">The sequence shown here is derived from an EMBL/GenBank/DDBJ whole genome shotgun (WGS) entry which is preliminary data.</text>
</comment>
<organism evidence="1 2">
    <name type="scientific">Saccharothrix hoggarensis</name>
    <dbReference type="NCBI Taxonomy" id="913853"/>
    <lineage>
        <taxon>Bacteria</taxon>
        <taxon>Bacillati</taxon>
        <taxon>Actinomycetota</taxon>
        <taxon>Actinomycetes</taxon>
        <taxon>Pseudonocardiales</taxon>
        <taxon>Pseudonocardiaceae</taxon>
        <taxon>Saccharothrix</taxon>
    </lineage>
</organism>
<evidence type="ECO:0000313" key="2">
    <source>
        <dbReference type="Proteomes" id="UP001597168"/>
    </source>
</evidence>
<name>A0ABW3QXZ2_9PSEU</name>
<sequence length="216" mass="22670">MSPLLPPQVAQVLDVIASGDPVRLGVVAPGGYGKTAVLREIARAFEDAGVAATVVDDAHLLPDADLLSLRARVERGEESIVVAYRPWPRSRALAALAESLGRARPAVTLEPLTREQVRAVLPASSRGLVDFVHQQTGGVPRFVRRLAGLSTAEVTPEVVASFRADLEWLDADVQKYLLAAEAGAGLRLDLLGGLPGGDLYAVGDITDVGRATGLVA</sequence>
<dbReference type="Proteomes" id="UP001597168">
    <property type="component" value="Unassembled WGS sequence"/>
</dbReference>